<dbReference type="OrthoDB" id="9804353at2"/>
<evidence type="ECO:0000259" key="8">
    <source>
        <dbReference type="PROSITE" id="PS50928"/>
    </source>
</evidence>
<evidence type="ECO:0000256" key="6">
    <source>
        <dbReference type="ARBA" id="ARBA00023136"/>
    </source>
</evidence>
<feature type="transmembrane region" description="Helical" evidence="7">
    <location>
        <begin position="148"/>
        <end position="167"/>
    </location>
</feature>
<dbReference type="InterPro" id="IPR000515">
    <property type="entry name" value="MetI-like"/>
</dbReference>
<keyword evidence="6 7" id="KW-0472">Membrane</keyword>
<dbReference type="CDD" id="cd06261">
    <property type="entry name" value="TM_PBP2"/>
    <property type="match status" value="1"/>
</dbReference>
<feature type="transmembrane region" description="Helical" evidence="7">
    <location>
        <begin position="244"/>
        <end position="265"/>
    </location>
</feature>
<reference evidence="9 10" key="1">
    <citation type="journal article" date="2011" name="J. Microbiol.">
        <title>Bacillus kyonggiensis sp. nov., isolated from soil of a lettuce field.</title>
        <authorList>
            <person name="Dong K."/>
            <person name="Lee S."/>
        </authorList>
    </citation>
    <scope>NUCLEOTIDE SEQUENCE [LARGE SCALE GENOMIC DNA]</scope>
    <source>
        <strain evidence="9 10">NB22</strain>
    </source>
</reference>
<keyword evidence="10" id="KW-1185">Reference proteome</keyword>
<feature type="domain" description="ABC transmembrane type-1" evidence="8">
    <location>
        <begin position="82"/>
        <end position="262"/>
    </location>
</feature>
<evidence type="ECO:0000313" key="10">
    <source>
        <dbReference type="Proteomes" id="UP000307756"/>
    </source>
</evidence>
<name>A0A4U1CXA8_9BACI</name>
<keyword evidence="2 7" id="KW-0813">Transport</keyword>
<dbReference type="AlphaFoldDB" id="A0A4U1CXA8"/>
<dbReference type="Gene3D" id="1.10.3720.10">
    <property type="entry name" value="MetI-like"/>
    <property type="match status" value="1"/>
</dbReference>
<evidence type="ECO:0000256" key="3">
    <source>
        <dbReference type="ARBA" id="ARBA00022475"/>
    </source>
</evidence>
<proteinExistence type="inferred from homology"/>
<accession>A0A4U1CXA8</accession>
<dbReference type="InterPro" id="IPR035906">
    <property type="entry name" value="MetI-like_sf"/>
</dbReference>
<keyword evidence="4 7" id="KW-0812">Transmembrane</keyword>
<feature type="transmembrane region" description="Helical" evidence="7">
    <location>
        <begin position="211"/>
        <end position="232"/>
    </location>
</feature>
<comment type="subcellular location">
    <subcellularLocation>
        <location evidence="1 7">Cell membrane</location>
        <topology evidence="1 7">Multi-pass membrane protein</topology>
    </subcellularLocation>
</comment>
<sequence>MSEQVKTQVNSLEIGRNRTKFRWKFTKGNDFVIGAAIPIIILAIWQIVGQLNIVSPIFLPTPTAILQTFGDLIASNELGVHLGVSIRRALIGFLVGGSLGLLFGLLTGFSYKAQYVLDPTVQLLRMMPGLALAPLIILWFGFGEVSKIVIIAEGAFYPLYLNTFMGIRNVDNKLIEVSKVLEFNRAKTIFNLILPSALPNILLGLRLSLAISWLGLVVAELLGSTAGIGFLINLGKQNSVTEYIFVGIIIFAVFGKLVDSFVRILERKLLSWRDSYQG</sequence>
<dbReference type="EMBL" id="SWBM01000008">
    <property type="protein sequence ID" value="TKC14719.1"/>
    <property type="molecule type" value="Genomic_DNA"/>
</dbReference>
<gene>
    <name evidence="9" type="ORF">FA727_20965</name>
</gene>
<evidence type="ECO:0000256" key="7">
    <source>
        <dbReference type="RuleBase" id="RU363032"/>
    </source>
</evidence>
<dbReference type="GO" id="GO:0042918">
    <property type="term" value="P:alkanesulfonate transmembrane transport"/>
    <property type="evidence" value="ECO:0007669"/>
    <property type="project" value="UniProtKB-ARBA"/>
</dbReference>
<feature type="transmembrane region" description="Helical" evidence="7">
    <location>
        <begin position="28"/>
        <end position="48"/>
    </location>
</feature>
<organism evidence="9 10">
    <name type="scientific">Robertmurraya kyonggiensis</name>
    <dbReference type="NCBI Taxonomy" id="1037680"/>
    <lineage>
        <taxon>Bacteria</taxon>
        <taxon>Bacillati</taxon>
        <taxon>Bacillota</taxon>
        <taxon>Bacilli</taxon>
        <taxon>Bacillales</taxon>
        <taxon>Bacillaceae</taxon>
        <taxon>Robertmurraya</taxon>
    </lineage>
</organism>
<protein>
    <submittedName>
        <fullName evidence="9">ABC transporter permease</fullName>
    </submittedName>
</protein>
<evidence type="ECO:0000256" key="2">
    <source>
        <dbReference type="ARBA" id="ARBA00022448"/>
    </source>
</evidence>
<keyword evidence="5 7" id="KW-1133">Transmembrane helix</keyword>
<comment type="caution">
    <text evidence="9">The sequence shown here is derived from an EMBL/GenBank/DDBJ whole genome shotgun (WGS) entry which is preliminary data.</text>
</comment>
<dbReference type="SUPFAM" id="SSF161098">
    <property type="entry name" value="MetI-like"/>
    <property type="match status" value="1"/>
</dbReference>
<dbReference type="PANTHER" id="PTHR30151">
    <property type="entry name" value="ALKANE SULFONATE ABC TRANSPORTER-RELATED, MEMBRANE SUBUNIT"/>
    <property type="match status" value="1"/>
</dbReference>
<dbReference type="GO" id="GO:0005886">
    <property type="term" value="C:plasma membrane"/>
    <property type="evidence" value="ECO:0007669"/>
    <property type="project" value="UniProtKB-SubCell"/>
</dbReference>
<feature type="transmembrane region" description="Helical" evidence="7">
    <location>
        <begin position="89"/>
        <end position="111"/>
    </location>
</feature>
<dbReference type="PANTHER" id="PTHR30151:SF38">
    <property type="entry name" value="ALIPHATIC SULFONATES TRANSPORT PERMEASE PROTEIN SSUC-RELATED"/>
    <property type="match status" value="1"/>
</dbReference>
<evidence type="ECO:0000313" key="9">
    <source>
        <dbReference type="EMBL" id="TKC14719.1"/>
    </source>
</evidence>
<evidence type="ECO:0000256" key="4">
    <source>
        <dbReference type="ARBA" id="ARBA00022692"/>
    </source>
</evidence>
<keyword evidence="3" id="KW-1003">Cell membrane</keyword>
<dbReference type="Pfam" id="PF00528">
    <property type="entry name" value="BPD_transp_1"/>
    <property type="match status" value="1"/>
</dbReference>
<dbReference type="FunFam" id="1.10.3720.10:FF:000003">
    <property type="entry name" value="Aliphatic sulfonate ABC transporter permease"/>
    <property type="match status" value="1"/>
</dbReference>
<evidence type="ECO:0000256" key="5">
    <source>
        <dbReference type="ARBA" id="ARBA00022989"/>
    </source>
</evidence>
<dbReference type="Proteomes" id="UP000307756">
    <property type="component" value="Unassembled WGS sequence"/>
</dbReference>
<feature type="transmembrane region" description="Helical" evidence="7">
    <location>
        <begin position="188"/>
        <end position="205"/>
    </location>
</feature>
<feature type="transmembrane region" description="Helical" evidence="7">
    <location>
        <begin position="123"/>
        <end position="142"/>
    </location>
</feature>
<dbReference type="PROSITE" id="PS50928">
    <property type="entry name" value="ABC_TM1"/>
    <property type="match status" value="1"/>
</dbReference>
<evidence type="ECO:0000256" key="1">
    <source>
        <dbReference type="ARBA" id="ARBA00004651"/>
    </source>
</evidence>
<comment type="similarity">
    <text evidence="7">Belongs to the binding-protein-dependent transport system permease family.</text>
</comment>